<proteinExistence type="inferred from homology"/>
<name>A0A1M6VTR6_9FIRM</name>
<comment type="catalytic activity">
    <reaction evidence="12">
        <text>L-alpha-aminoacyl-L-histidine(out) = L-alpha-aminoacyl-L-histidine(in)</text>
        <dbReference type="Rhea" id="RHEA:79375"/>
        <dbReference type="ChEBI" id="CHEBI:229967"/>
    </reaction>
</comment>
<evidence type="ECO:0000256" key="1">
    <source>
        <dbReference type="ARBA" id="ARBA00004155"/>
    </source>
</evidence>
<evidence type="ECO:0000256" key="25">
    <source>
        <dbReference type="ARBA" id="ARBA00046376"/>
    </source>
</evidence>
<keyword evidence="8" id="KW-0458">Lysosome</keyword>
<comment type="catalytic activity">
    <reaction evidence="14">
        <text>L-alpha-aminoacyl-L-lysine(out) = L-alpha-aminoacyl-L-lysine(in)</text>
        <dbReference type="Rhea" id="RHEA:79383"/>
        <dbReference type="ChEBI" id="CHEBI:229966"/>
    </reaction>
</comment>
<evidence type="ECO:0000256" key="16">
    <source>
        <dbReference type="ARBA" id="ARBA00044899"/>
    </source>
</evidence>
<evidence type="ECO:0000256" key="4">
    <source>
        <dbReference type="ARBA" id="ARBA00022448"/>
    </source>
</evidence>
<comment type="catalytic activity">
    <reaction evidence="10">
        <text>L-histidyl-glycine(out) = L-histidyl-glycine(in)</text>
        <dbReference type="Rhea" id="RHEA:79395"/>
        <dbReference type="ChEBI" id="CHEBI:229957"/>
    </reaction>
</comment>
<comment type="subunit">
    <text evidence="25">Homodimer. Interacts with lysosomal protein GLMP (via lumenal domain); the interaction starts while both proteins are still in the endoplasmic reticulum and is required for stabilization of MFSD1 in lysosomes but has no direct effect on its targeting to lysosomes or transporter activity.</text>
</comment>
<feature type="transmembrane region" description="Helical" evidence="26">
    <location>
        <begin position="12"/>
        <end position="31"/>
    </location>
</feature>
<evidence type="ECO:0000256" key="8">
    <source>
        <dbReference type="ARBA" id="ARBA00023228"/>
    </source>
</evidence>
<gene>
    <name evidence="28" type="ORF">SAMN02745136_03504</name>
</gene>
<dbReference type="GO" id="GO:0005886">
    <property type="term" value="C:plasma membrane"/>
    <property type="evidence" value="ECO:0007669"/>
    <property type="project" value="UniProtKB-SubCell"/>
</dbReference>
<evidence type="ECO:0000313" key="29">
    <source>
        <dbReference type="Proteomes" id="UP000184386"/>
    </source>
</evidence>
<comment type="catalytic activity">
    <reaction evidence="20">
        <text>L-alanyl-L-lysine(out) = L-alanyl-L-lysine(in)</text>
        <dbReference type="Rhea" id="RHEA:79415"/>
        <dbReference type="ChEBI" id="CHEBI:192470"/>
    </reaction>
</comment>
<dbReference type="InterPro" id="IPR011701">
    <property type="entry name" value="MFS"/>
</dbReference>
<feature type="transmembrane region" description="Helical" evidence="26">
    <location>
        <begin position="82"/>
        <end position="101"/>
    </location>
</feature>
<evidence type="ECO:0000256" key="13">
    <source>
        <dbReference type="ARBA" id="ARBA00044891"/>
    </source>
</evidence>
<comment type="catalytic activity">
    <reaction evidence="21">
        <text>L-lysyl-glycine(out) = L-lysyl-glycine(in)</text>
        <dbReference type="Rhea" id="RHEA:79407"/>
        <dbReference type="ChEBI" id="CHEBI:191202"/>
    </reaction>
</comment>
<keyword evidence="7 26" id="KW-0472">Membrane</keyword>
<dbReference type="InterPro" id="IPR052187">
    <property type="entry name" value="MFSD1"/>
</dbReference>
<keyword evidence="6 26" id="KW-1133">Transmembrane helix</keyword>
<evidence type="ECO:0000256" key="3">
    <source>
        <dbReference type="ARBA" id="ARBA00008335"/>
    </source>
</evidence>
<feature type="transmembrane region" description="Helical" evidence="26">
    <location>
        <begin position="378"/>
        <end position="396"/>
    </location>
</feature>
<dbReference type="GO" id="GO:0022857">
    <property type="term" value="F:transmembrane transporter activity"/>
    <property type="evidence" value="ECO:0007669"/>
    <property type="project" value="InterPro"/>
</dbReference>
<evidence type="ECO:0000256" key="17">
    <source>
        <dbReference type="ARBA" id="ARBA00044900"/>
    </source>
</evidence>
<evidence type="ECO:0000256" key="11">
    <source>
        <dbReference type="ARBA" id="ARBA00044881"/>
    </source>
</evidence>
<sequence>MDDTMEQKQKINYGWIILAIFALGAFTYQMTQYQLTMVAGELIPKLGLTEVQFSSLVTAPLVPAIALSILVGILADKISIKLIVAIGMIISCIGGLGHIFAGTNSTFYATMFLTGFGAVAINVTCGKIFSQWMKPTMISIAMGIFLAASTVGQFFAQSTTALIGSMNNAFWLSGISCAIVLLLWIILGRENKENGQAAFMESPSFAETIKAVFASKNMWLCAIGLFFILGCQVAFNIWIPSALIAKGMDAAGAGVLASIVSLGNLTGAIVMPMIAARVGKVKPFIIAFTIICAIGYAFGWHLTGVIAYLCFFVFGFCAASLMPFFLSMPIKFKEVGPRFVGTGMGFASTIELLGSVLLPTYIILPLATVGKTVDFTRYFYLVGAGWIIALVIGILIPETGNKE</sequence>
<accession>A0A1M6VTR6</accession>
<evidence type="ECO:0000256" key="24">
    <source>
        <dbReference type="ARBA" id="ARBA00045709"/>
    </source>
</evidence>
<evidence type="ECO:0000256" key="10">
    <source>
        <dbReference type="ARBA" id="ARBA00044878"/>
    </source>
</evidence>
<comment type="subcellular location">
    <subcellularLocation>
        <location evidence="2">Cell membrane</location>
        <topology evidence="2">Multi-pass membrane protein</topology>
    </subcellularLocation>
    <subcellularLocation>
        <location evidence="1">Lysosome membrane</location>
        <topology evidence="1">Multi-pass membrane protein</topology>
    </subcellularLocation>
</comment>
<feature type="transmembrane region" description="Helical" evidence="26">
    <location>
        <begin position="281"/>
        <end position="299"/>
    </location>
</feature>
<evidence type="ECO:0000256" key="21">
    <source>
        <dbReference type="ARBA" id="ARBA00044924"/>
    </source>
</evidence>
<evidence type="ECO:0000256" key="22">
    <source>
        <dbReference type="ARBA" id="ARBA00044985"/>
    </source>
</evidence>
<dbReference type="GO" id="GO:0005765">
    <property type="term" value="C:lysosomal membrane"/>
    <property type="evidence" value="ECO:0007669"/>
    <property type="project" value="UniProtKB-SubCell"/>
</dbReference>
<evidence type="ECO:0000256" key="9">
    <source>
        <dbReference type="ARBA" id="ARBA00044876"/>
    </source>
</evidence>
<dbReference type="PANTHER" id="PTHR23512">
    <property type="entry name" value="MAJOR FACILITATOR SUPERFAMILY DOMAIN-CONTAINING PROTEIN 1"/>
    <property type="match status" value="1"/>
</dbReference>
<feature type="transmembrane region" description="Helical" evidence="26">
    <location>
        <begin position="305"/>
        <end position="327"/>
    </location>
</feature>
<evidence type="ECO:0000256" key="18">
    <source>
        <dbReference type="ARBA" id="ARBA00044903"/>
    </source>
</evidence>
<evidence type="ECO:0000256" key="19">
    <source>
        <dbReference type="ARBA" id="ARBA00044912"/>
    </source>
</evidence>
<dbReference type="PANTHER" id="PTHR23512:SF3">
    <property type="entry name" value="MAJOR FACILITATOR SUPERFAMILY DOMAIN-CONTAINING PROTEIN 1"/>
    <property type="match status" value="1"/>
</dbReference>
<feature type="transmembrane region" description="Helical" evidence="26">
    <location>
        <begin position="107"/>
        <end position="125"/>
    </location>
</feature>
<reference evidence="28 29" key="1">
    <citation type="submission" date="2016-11" db="EMBL/GenBank/DDBJ databases">
        <authorList>
            <person name="Jaros S."/>
            <person name="Januszkiewicz K."/>
            <person name="Wedrychowicz H."/>
        </authorList>
    </citation>
    <scope>NUCLEOTIDE SEQUENCE [LARGE SCALE GENOMIC DNA]</scope>
    <source>
        <strain evidence="28 29">DSM 15929</strain>
    </source>
</reference>
<feature type="domain" description="Major facilitator superfamily (MFS) profile" evidence="27">
    <location>
        <begin position="17"/>
        <end position="401"/>
    </location>
</feature>
<evidence type="ECO:0000256" key="7">
    <source>
        <dbReference type="ARBA" id="ARBA00023136"/>
    </source>
</evidence>
<comment type="catalytic activity">
    <reaction evidence="9">
        <text>L-lysyl-L-alanine(out) = L-lysyl-L-alanine(in)</text>
        <dbReference type="Rhea" id="RHEA:79399"/>
        <dbReference type="ChEBI" id="CHEBI:229954"/>
    </reaction>
</comment>
<keyword evidence="29" id="KW-1185">Reference proteome</keyword>
<evidence type="ECO:0000256" key="14">
    <source>
        <dbReference type="ARBA" id="ARBA00044893"/>
    </source>
</evidence>
<evidence type="ECO:0000256" key="26">
    <source>
        <dbReference type="SAM" id="Phobius"/>
    </source>
</evidence>
<feature type="transmembrane region" description="Helical" evidence="26">
    <location>
        <begin position="251"/>
        <end position="274"/>
    </location>
</feature>
<comment type="catalytic activity">
    <reaction evidence="17">
        <text>L-lysyl-L-lysine(out) = L-lysyl-L-lysine(in)</text>
        <dbReference type="Rhea" id="RHEA:79403"/>
        <dbReference type="ChEBI" id="CHEBI:229956"/>
    </reaction>
</comment>
<dbReference type="EMBL" id="FRAC01000018">
    <property type="protein sequence ID" value="SHK84799.1"/>
    <property type="molecule type" value="Genomic_DNA"/>
</dbReference>
<comment type="catalytic activity">
    <reaction evidence="19">
        <text>L-histidyl-L-alpha-amino acid(out) = L-histidyl-L-alpha-amino acid(in)</text>
        <dbReference type="Rhea" id="RHEA:79379"/>
        <dbReference type="ChEBI" id="CHEBI:229964"/>
    </reaction>
</comment>
<feature type="transmembrane region" description="Helical" evidence="26">
    <location>
        <begin position="137"/>
        <end position="156"/>
    </location>
</feature>
<dbReference type="Pfam" id="PF07690">
    <property type="entry name" value="MFS_1"/>
    <property type="match status" value="1"/>
</dbReference>
<dbReference type="RefSeq" id="WP_073278141.1">
    <property type="nucleotide sequence ID" value="NZ_FRAC01000018.1"/>
</dbReference>
<comment type="similarity">
    <text evidence="3">Belongs to the major facilitator superfamily.</text>
</comment>
<dbReference type="SUPFAM" id="SSF103473">
    <property type="entry name" value="MFS general substrate transporter"/>
    <property type="match status" value="1"/>
</dbReference>
<evidence type="ECO:0000256" key="2">
    <source>
        <dbReference type="ARBA" id="ARBA00004651"/>
    </source>
</evidence>
<keyword evidence="5 26" id="KW-0812">Transmembrane</keyword>
<dbReference type="InterPro" id="IPR020846">
    <property type="entry name" value="MFS_dom"/>
</dbReference>
<evidence type="ECO:0000259" key="27">
    <source>
        <dbReference type="PROSITE" id="PS50850"/>
    </source>
</evidence>
<feature type="transmembrane region" description="Helical" evidence="26">
    <location>
        <begin position="219"/>
        <end position="239"/>
    </location>
</feature>
<dbReference type="AlphaFoldDB" id="A0A1M6VTR6"/>
<evidence type="ECO:0000256" key="20">
    <source>
        <dbReference type="ARBA" id="ARBA00044919"/>
    </source>
</evidence>
<comment type="catalytic activity">
    <reaction evidence="15">
        <text>L-aspartyl-L-lysine(out) = L-aspartyl-L-lysine(in)</text>
        <dbReference type="Rhea" id="RHEA:79411"/>
        <dbReference type="ChEBI" id="CHEBI:229953"/>
    </reaction>
</comment>
<feature type="transmembrane region" description="Helical" evidence="26">
    <location>
        <begin position="168"/>
        <end position="187"/>
    </location>
</feature>
<comment type="catalytic activity">
    <reaction evidence="11">
        <text>L-alpha-aminoacyl-L-arginine(out) = L-alpha-aminoacyl-L-arginine(in)</text>
        <dbReference type="Rhea" id="RHEA:79367"/>
        <dbReference type="ChEBI" id="CHEBI:229968"/>
    </reaction>
</comment>
<feature type="transmembrane region" description="Helical" evidence="26">
    <location>
        <begin position="51"/>
        <end position="75"/>
    </location>
</feature>
<comment type="catalytic activity">
    <reaction evidence="18">
        <text>L-arginyl-glycine(out) = L-arginyl-glycine(in)</text>
        <dbReference type="Rhea" id="RHEA:79391"/>
        <dbReference type="ChEBI" id="CHEBI:229955"/>
    </reaction>
</comment>
<evidence type="ECO:0000256" key="5">
    <source>
        <dbReference type="ARBA" id="ARBA00022692"/>
    </source>
</evidence>
<protein>
    <recommendedName>
        <fullName evidence="22">Lysosomal dipeptide transporter MFSD1</fullName>
    </recommendedName>
    <alternativeName>
        <fullName evidence="23">Major facilitator superfamily domain-containing protein 1</fullName>
    </alternativeName>
</protein>
<organism evidence="28 29">
    <name type="scientific">Anaerocolumna jejuensis DSM 15929</name>
    <dbReference type="NCBI Taxonomy" id="1121322"/>
    <lineage>
        <taxon>Bacteria</taxon>
        <taxon>Bacillati</taxon>
        <taxon>Bacillota</taxon>
        <taxon>Clostridia</taxon>
        <taxon>Lachnospirales</taxon>
        <taxon>Lachnospiraceae</taxon>
        <taxon>Anaerocolumna</taxon>
    </lineage>
</organism>
<evidence type="ECO:0000313" key="28">
    <source>
        <dbReference type="EMBL" id="SHK84799.1"/>
    </source>
</evidence>
<comment type="function">
    <text evidence="24">Lysosomal dipeptide uniporter that selectively exports lysine, arginine or histidine-containing dipeptides with a net positive charge from the lysosome lumen into the cytosol. Could play a role in a specific type of protein O-glycosylation indirectly regulating macrophages migration and tissue invasion. Also essential for liver homeostasis.</text>
</comment>
<comment type="catalytic activity">
    <reaction evidence="13">
        <text>L-lysyl-L-alpha-amino acid(out) = L-lysyl-L-alpha-amino acid(in)</text>
        <dbReference type="Rhea" id="RHEA:79387"/>
        <dbReference type="ChEBI" id="CHEBI:229965"/>
    </reaction>
</comment>
<dbReference type="OrthoDB" id="182417at2"/>
<comment type="catalytic activity">
    <reaction evidence="16">
        <text>L-arginyl-L-alpha-amino acid(out) = L-arginyl-L-alpha-amino acid(in)</text>
        <dbReference type="Rhea" id="RHEA:79371"/>
        <dbReference type="ChEBI" id="CHEBI:84315"/>
    </reaction>
</comment>
<evidence type="ECO:0000256" key="23">
    <source>
        <dbReference type="ARBA" id="ARBA00045018"/>
    </source>
</evidence>
<dbReference type="STRING" id="1121322.SAMN02745136_03504"/>
<keyword evidence="4" id="KW-0813">Transport</keyword>
<dbReference type="Gene3D" id="1.20.1250.20">
    <property type="entry name" value="MFS general substrate transporter like domains"/>
    <property type="match status" value="2"/>
</dbReference>
<feature type="transmembrane region" description="Helical" evidence="26">
    <location>
        <begin position="339"/>
        <end position="358"/>
    </location>
</feature>
<dbReference type="PROSITE" id="PS50850">
    <property type="entry name" value="MFS"/>
    <property type="match status" value="1"/>
</dbReference>
<evidence type="ECO:0000256" key="12">
    <source>
        <dbReference type="ARBA" id="ARBA00044884"/>
    </source>
</evidence>
<evidence type="ECO:0000256" key="6">
    <source>
        <dbReference type="ARBA" id="ARBA00022989"/>
    </source>
</evidence>
<evidence type="ECO:0000256" key="15">
    <source>
        <dbReference type="ARBA" id="ARBA00044898"/>
    </source>
</evidence>
<dbReference type="InterPro" id="IPR036259">
    <property type="entry name" value="MFS_trans_sf"/>
</dbReference>
<dbReference type="Proteomes" id="UP000184386">
    <property type="component" value="Unassembled WGS sequence"/>
</dbReference>